<accession>A0A443RYS0</accession>
<comment type="caution">
    <text evidence="1">The sequence shown here is derived from an EMBL/GenBank/DDBJ whole genome shotgun (WGS) entry which is preliminary data.</text>
</comment>
<evidence type="ECO:0000313" key="1">
    <source>
        <dbReference type="EMBL" id="RWS20318.1"/>
    </source>
</evidence>
<dbReference type="InterPro" id="IPR036397">
    <property type="entry name" value="RNaseH_sf"/>
</dbReference>
<keyword evidence="2" id="KW-1185">Reference proteome</keyword>
<dbReference type="InterPro" id="IPR012337">
    <property type="entry name" value="RNaseH-like_sf"/>
</dbReference>
<dbReference type="Proteomes" id="UP000288716">
    <property type="component" value="Unassembled WGS sequence"/>
</dbReference>
<reference evidence="1 2" key="1">
    <citation type="journal article" date="2018" name="Gigascience">
        <title>Genomes of trombidid mites reveal novel predicted allergens and laterally-transferred genes associated with secondary metabolism.</title>
        <authorList>
            <person name="Dong X."/>
            <person name="Chaisiri K."/>
            <person name="Xia D."/>
            <person name="Armstrong S.D."/>
            <person name="Fang Y."/>
            <person name="Donnelly M.J."/>
            <person name="Kadowaki T."/>
            <person name="McGarry J.W."/>
            <person name="Darby A.C."/>
            <person name="Makepeace B.L."/>
        </authorList>
    </citation>
    <scope>NUCLEOTIDE SEQUENCE [LARGE SCALE GENOMIC DNA]</scope>
    <source>
        <strain evidence="1">UoL-UT</strain>
    </source>
</reference>
<feature type="non-terminal residue" evidence="1">
    <location>
        <position position="156"/>
    </location>
</feature>
<dbReference type="OrthoDB" id="8370217at2759"/>
<protein>
    <recommendedName>
        <fullName evidence="3">Exonuclease domain-containing protein</fullName>
    </recommendedName>
</protein>
<dbReference type="EMBL" id="NCKV01018340">
    <property type="protein sequence ID" value="RWS20318.1"/>
    <property type="molecule type" value="Genomic_DNA"/>
</dbReference>
<sequence length="156" mass="18484">MVVHNETTKYTGMARNVAFWVGVVDSNERTLYDQRIYWSRNEIMSTVGHINGFWDKRLLEQGKDLADVKENFLSKRGNTLFVTFNGIADFTSLDLNTRFFDWIDIQQHFFQEVDFKFQTISLKRLVKHYFKKDIQSGVHSPVQDAKWTMRNSNTFQ</sequence>
<dbReference type="SUPFAM" id="SSF53098">
    <property type="entry name" value="Ribonuclease H-like"/>
    <property type="match status" value="1"/>
</dbReference>
<evidence type="ECO:0000313" key="2">
    <source>
        <dbReference type="Proteomes" id="UP000288716"/>
    </source>
</evidence>
<dbReference type="GO" id="GO:0003676">
    <property type="term" value="F:nucleic acid binding"/>
    <property type="evidence" value="ECO:0007669"/>
    <property type="project" value="InterPro"/>
</dbReference>
<evidence type="ECO:0008006" key="3">
    <source>
        <dbReference type="Google" id="ProtNLM"/>
    </source>
</evidence>
<dbReference type="Gene3D" id="3.30.420.10">
    <property type="entry name" value="Ribonuclease H-like superfamily/Ribonuclease H"/>
    <property type="match status" value="1"/>
</dbReference>
<gene>
    <name evidence="1" type="ORF">B4U80_14292</name>
</gene>
<dbReference type="VEuPathDB" id="VectorBase:LDEU011722"/>
<organism evidence="1 2">
    <name type="scientific">Leptotrombidium deliense</name>
    <dbReference type="NCBI Taxonomy" id="299467"/>
    <lineage>
        <taxon>Eukaryota</taxon>
        <taxon>Metazoa</taxon>
        <taxon>Ecdysozoa</taxon>
        <taxon>Arthropoda</taxon>
        <taxon>Chelicerata</taxon>
        <taxon>Arachnida</taxon>
        <taxon>Acari</taxon>
        <taxon>Acariformes</taxon>
        <taxon>Trombidiformes</taxon>
        <taxon>Prostigmata</taxon>
        <taxon>Anystina</taxon>
        <taxon>Parasitengona</taxon>
        <taxon>Trombiculoidea</taxon>
        <taxon>Trombiculidae</taxon>
        <taxon>Leptotrombidium</taxon>
    </lineage>
</organism>
<dbReference type="STRING" id="299467.A0A443RYS0"/>
<dbReference type="AlphaFoldDB" id="A0A443RYS0"/>
<proteinExistence type="predicted"/>
<name>A0A443RYS0_9ACAR</name>